<feature type="compositionally biased region" description="Low complexity" evidence="2">
    <location>
        <begin position="1"/>
        <end position="11"/>
    </location>
</feature>
<dbReference type="AlphaFoldDB" id="D0LL14"/>
<dbReference type="PANTHER" id="PTHR46797:SF1">
    <property type="entry name" value="METHYLPHOSPHONATE SYNTHASE"/>
    <property type="match status" value="1"/>
</dbReference>
<gene>
    <name evidence="4" type="ordered locus">Hoch_4237</name>
</gene>
<dbReference type="Proteomes" id="UP000001880">
    <property type="component" value="Chromosome"/>
</dbReference>
<dbReference type="OrthoDB" id="9805356at2"/>
<dbReference type="SUPFAM" id="SSF47413">
    <property type="entry name" value="lambda repressor-like DNA-binding domains"/>
    <property type="match status" value="1"/>
</dbReference>
<organism evidence="4 5">
    <name type="scientific">Haliangium ochraceum (strain DSM 14365 / JCM 11303 / SMP-2)</name>
    <dbReference type="NCBI Taxonomy" id="502025"/>
    <lineage>
        <taxon>Bacteria</taxon>
        <taxon>Pseudomonadati</taxon>
        <taxon>Myxococcota</taxon>
        <taxon>Polyangia</taxon>
        <taxon>Haliangiales</taxon>
        <taxon>Kofleriaceae</taxon>
        <taxon>Haliangium</taxon>
    </lineage>
</organism>
<dbReference type="InterPro" id="IPR050807">
    <property type="entry name" value="TransReg_Diox_bact_type"/>
</dbReference>
<dbReference type="GO" id="GO:0003700">
    <property type="term" value="F:DNA-binding transcription factor activity"/>
    <property type="evidence" value="ECO:0007669"/>
    <property type="project" value="TreeGrafter"/>
</dbReference>
<dbReference type="PANTHER" id="PTHR46797">
    <property type="entry name" value="HTH-TYPE TRANSCRIPTIONAL REGULATOR"/>
    <property type="match status" value="1"/>
</dbReference>
<dbReference type="GO" id="GO:0005829">
    <property type="term" value="C:cytosol"/>
    <property type="evidence" value="ECO:0007669"/>
    <property type="project" value="TreeGrafter"/>
</dbReference>
<feature type="region of interest" description="Disordered" evidence="2">
    <location>
        <begin position="1"/>
        <end position="23"/>
    </location>
</feature>
<feature type="region of interest" description="Disordered" evidence="2">
    <location>
        <begin position="117"/>
        <end position="140"/>
    </location>
</feature>
<dbReference type="SMART" id="SM00530">
    <property type="entry name" value="HTH_XRE"/>
    <property type="match status" value="1"/>
</dbReference>
<feature type="compositionally biased region" description="Acidic residues" evidence="2">
    <location>
        <begin position="128"/>
        <end position="140"/>
    </location>
</feature>
<dbReference type="InterPro" id="IPR001387">
    <property type="entry name" value="Cro/C1-type_HTH"/>
</dbReference>
<accession>D0LL14</accession>
<name>D0LL14_HALO1</name>
<reference evidence="4 5" key="1">
    <citation type="journal article" date="2010" name="Stand. Genomic Sci.">
        <title>Complete genome sequence of Haliangium ochraceum type strain (SMP-2).</title>
        <authorList>
            <consortium name="US DOE Joint Genome Institute (JGI-PGF)"/>
            <person name="Ivanova N."/>
            <person name="Daum C."/>
            <person name="Lang E."/>
            <person name="Abt B."/>
            <person name="Kopitz M."/>
            <person name="Saunders E."/>
            <person name="Lapidus A."/>
            <person name="Lucas S."/>
            <person name="Glavina Del Rio T."/>
            <person name="Nolan M."/>
            <person name="Tice H."/>
            <person name="Copeland A."/>
            <person name="Cheng J.F."/>
            <person name="Chen F."/>
            <person name="Bruce D."/>
            <person name="Goodwin L."/>
            <person name="Pitluck S."/>
            <person name="Mavromatis K."/>
            <person name="Pati A."/>
            <person name="Mikhailova N."/>
            <person name="Chen A."/>
            <person name="Palaniappan K."/>
            <person name="Land M."/>
            <person name="Hauser L."/>
            <person name="Chang Y.J."/>
            <person name="Jeffries C.D."/>
            <person name="Detter J.C."/>
            <person name="Brettin T."/>
            <person name="Rohde M."/>
            <person name="Goker M."/>
            <person name="Bristow J."/>
            <person name="Markowitz V."/>
            <person name="Eisen J.A."/>
            <person name="Hugenholtz P."/>
            <person name="Kyrpides N.C."/>
            <person name="Klenk H.P."/>
        </authorList>
    </citation>
    <scope>NUCLEOTIDE SEQUENCE [LARGE SCALE GENOMIC DNA]</scope>
    <source>
        <strain evidence="5">DSM 14365 / CIP 107738 / JCM 11303 / AJ 13395 / SMP-2</strain>
    </source>
</reference>
<dbReference type="eggNOG" id="COG1396">
    <property type="taxonomic scope" value="Bacteria"/>
</dbReference>
<evidence type="ECO:0000256" key="2">
    <source>
        <dbReference type="SAM" id="MobiDB-lite"/>
    </source>
</evidence>
<dbReference type="EMBL" id="CP001804">
    <property type="protein sequence ID" value="ACY16734.1"/>
    <property type="molecule type" value="Genomic_DNA"/>
</dbReference>
<sequence>MNKNLAAAMGRTMRRARTAQGLTQERAAERIGVSVEFYARIERGNAHPSVPTLYRIASAFEVSADALIGLDQAAAAAPVSLADLHPDDPPPVRRAMSRLREAPPTTRRLVEMLLKECERREGARRSSDDDDDDDDDSSAS</sequence>
<keyword evidence="1" id="KW-0238">DNA-binding</keyword>
<proteinExistence type="predicted"/>
<evidence type="ECO:0000256" key="1">
    <source>
        <dbReference type="ARBA" id="ARBA00023125"/>
    </source>
</evidence>
<evidence type="ECO:0000313" key="5">
    <source>
        <dbReference type="Proteomes" id="UP000001880"/>
    </source>
</evidence>
<feature type="compositionally biased region" description="Basic and acidic residues" evidence="2">
    <location>
        <begin position="117"/>
        <end position="127"/>
    </location>
</feature>
<evidence type="ECO:0000313" key="4">
    <source>
        <dbReference type="EMBL" id="ACY16734.1"/>
    </source>
</evidence>
<dbReference type="KEGG" id="hoh:Hoch_4237"/>
<keyword evidence="5" id="KW-1185">Reference proteome</keyword>
<feature type="domain" description="HTH cro/C1-type" evidence="3">
    <location>
        <begin position="13"/>
        <end position="67"/>
    </location>
</feature>
<dbReference type="Pfam" id="PF01381">
    <property type="entry name" value="HTH_3"/>
    <property type="match status" value="1"/>
</dbReference>
<dbReference type="InterPro" id="IPR010982">
    <property type="entry name" value="Lambda_DNA-bd_dom_sf"/>
</dbReference>
<dbReference type="STRING" id="502025.Hoch_4237"/>
<dbReference type="Gene3D" id="1.10.260.40">
    <property type="entry name" value="lambda repressor-like DNA-binding domains"/>
    <property type="match status" value="1"/>
</dbReference>
<protein>
    <submittedName>
        <fullName evidence="4">Transcriptional regulator, XRE family</fullName>
    </submittedName>
</protein>
<evidence type="ECO:0000259" key="3">
    <source>
        <dbReference type="PROSITE" id="PS50943"/>
    </source>
</evidence>
<dbReference type="PROSITE" id="PS50943">
    <property type="entry name" value="HTH_CROC1"/>
    <property type="match status" value="1"/>
</dbReference>
<dbReference type="GO" id="GO:0003677">
    <property type="term" value="F:DNA binding"/>
    <property type="evidence" value="ECO:0007669"/>
    <property type="project" value="UniProtKB-KW"/>
</dbReference>
<dbReference type="CDD" id="cd00093">
    <property type="entry name" value="HTH_XRE"/>
    <property type="match status" value="1"/>
</dbReference>
<dbReference type="HOGENOM" id="CLU_066192_17_0_7"/>